<dbReference type="GeneID" id="136072133"/>
<dbReference type="Proteomes" id="UP001652625">
    <property type="component" value="Chromosome 15"/>
</dbReference>
<comment type="similarity">
    <text evidence="1">Belongs to the actin-binding proteins ADF family.</text>
</comment>
<dbReference type="InterPro" id="IPR017904">
    <property type="entry name" value="ADF/Cofilin"/>
</dbReference>
<dbReference type="Gene3D" id="3.40.20.10">
    <property type="entry name" value="Severin"/>
    <property type="match status" value="1"/>
</dbReference>
<keyword evidence="2" id="KW-0009">Actin-binding</keyword>
<evidence type="ECO:0000256" key="2">
    <source>
        <dbReference type="ARBA" id="ARBA00023203"/>
    </source>
</evidence>
<dbReference type="CDD" id="cd11286">
    <property type="entry name" value="ADF_cofilin_like"/>
    <property type="match status" value="1"/>
</dbReference>
<evidence type="ECO:0000256" key="1">
    <source>
        <dbReference type="ARBA" id="ARBA00006844"/>
    </source>
</evidence>
<keyword evidence="4" id="KW-1185">Reference proteome</keyword>
<dbReference type="Pfam" id="PF00241">
    <property type="entry name" value="Cofilin_ADF"/>
    <property type="match status" value="1"/>
</dbReference>
<dbReference type="SUPFAM" id="SSF55753">
    <property type="entry name" value="Actin depolymerizing proteins"/>
    <property type="match status" value="1"/>
</dbReference>
<dbReference type="PRINTS" id="PR00006">
    <property type="entry name" value="COFILIN"/>
</dbReference>
<evidence type="ECO:0000313" key="6">
    <source>
        <dbReference type="RefSeq" id="XP_065676693.1"/>
    </source>
</evidence>
<proteinExistence type="inferred from homology"/>
<dbReference type="InterPro" id="IPR029006">
    <property type="entry name" value="ADF-H/Gelsolin-like_dom_sf"/>
</dbReference>
<dbReference type="RefSeq" id="XP_065676692.1">
    <property type="nucleotide sequence ID" value="XM_065820620.1"/>
</dbReference>
<name>A0ABM4DQ43_HYDVU</name>
<dbReference type="RefSeq" id="XP_065676693.1">
    <property type="nucleotide sequence ID" value="XM_065820621.1"/>
</dbReference>
<organism evidence="4 6">
    <name type="scientific">Hydra vulgaris</name>
    <name type="common">Hydra</name>
    <name type="synonym">Hydra attenuata</name>
    <dbReference type="NCBI Taxonomy" id="6087"/>
    <lineage>
        <taxon>Eukaryota</taxon>
        <taxon>Metazoa</taxon>
        <taxon>Cnidaria</taxon>
        <taxon>Hydrozoa</taxon>
        <taxon>Hydroidolina</taxon>
        <taxon>Anthoathecata</taxon>
        <taxon>Aplanulata</taxon>
        <taxon>Hydridae</taxon>
        <taxon>Hydra</taxon>
    </lineage>
</organism>
<dbReference type="PROSITE" id="PS51263">
    <property type="entry name" value="ADF_H"/>
    <property type="match status" value="1"/>
</dbReference>
<sequence length="153" mass="17444">MTSSGFTIHPECCEVFNQFKSNCNKPTHDFLVMKPDKDKVVLDLCPPLGESATLEKYKNRENPAYDRMVDYLVEHKCRYAFYIFDVNTADGRRTKVVFFTYADDNAKAQEKMIMTTSKTAVEKGCPGFAVKIQANDRDDLSYKTVLEAVLTSK</sequence>
<feature type="domain" description="ADF-H" evidence="3">
    <location>
        <begin position="3"/>
        <end position="150"/>
    </location>
</feature>
<dbReference type="PANTHER" id="PTHR11913">
    <property type="entry name" value="COFILIN-RELATED"/>
    <property type="match status" value="1"/>
</dbReference>
<evidence type="ECO:0000259" key="3">
    <source>
        <dbReference type="PROSITE" id="PS51263"/>
    </source>
</evidence>
<evidence type="ECO:0000313" key="4">
    <source>
        <dbReference type="Proteomes" id="UP001652625"/>
    </source>
</evidence>
<reference evidence="5 6" key="1">
    <citation type="submission" date="2025-05" db="UniProtKB">
        <authorList>
            <consortium name="RefSeq"/>
        </authorList>
    </citation>
    <scope>IDENTIFICATION</scope>
</reference>
<protein>
    <submittedName>
        <fullName evidence="5 6">Uncharacterized protein LOC136072133</fullName>
    </submittedName>
</protein>
<dbReference type="InterPro" id="IPR002108">
    <property type="entry name" value="ADF-H"/>
</dbReference>
<evidence type="ECO:0000313" key="5">
    <source>
        <dbReference type="RefSeq" id="XP_065676692.1"/>
    </source>
</evidence>
<gene>
    <name evidence="5 6" type="primary">LOC136072133</name>
</gene>
<accession>A0ABM4DQ43</accession>
<dbReference type="SMART" id="SM00102">
    <property type="entry name" value="ADF"/>
    <property type="match status" value="1"/>
</dbReference>